<keyword evidence="2" id="KW-0813">Transport</keyword>
<keyword evidence="4 7" id="KW-0067">ATP-binding</keyword>
<keyword evidence="3" id="KW-0547">Nucleotide-binding</keyword>
<feature type="region of interest" description="Disordered" evidence="5">
    <location>
        <begin position="241"/>
        <end position="267"/>
    </location>
</feature>
<sequence length="267" mass="29058">MTEYAITADGLTKRYGEDTAVDDLSLSIPQGTIYGFLGPNGAGKTTTMRMLVALTEPTAGTAEIAGVPITNRSQLTQRIGYLPADPPVFDELTAWEHLRHVARLHGMPDDRADDRIETLLDRFNLLADADRRIESYSTGMTKKVGIIATLFHDPDVVFLDEPTSGLDPRAARTVRDTVADLVTREMTVFLSTHILPIVDELADTIGVINDGTLVAEAPPAELKARADESRDLETAFLEVTDERDATAAERASQEASDAGTEEFQTNV</sequence>
<dbReference type="EMBL" id="OBEJ01000002">
    <property type="protein sequence ID" value="SNZ11930.1"/>
    <property type="molecule type" value="Genomic_DNA"/>
</dbReference>
<dbReference type="GO" id="GO:0016887">
    <property type="term" value="F:ATP hydrolysis activity"/>
    <property type="evidence" value="ECO:0007669"/>
    <property type="project" value="InterPro"/>
</dbReference>
<dbReference type="RefSeq" id="WP_097008422.1">
    <property type="nucleotide sequence ID" value="NZ_OBEJ01000002.1"/>
</dbReference>
<dbReference type="InterPro" id="IPR003593">
    <property type="entry name" value="AAA+_ATPase"/>
</dbReference>
<dbReference type="AlphaFoldDB" id="A0A285NQZ4"/>
<evidence type="ECO:0000313" key="8">
    <source>
        <dbReference type="Proteomes" id="UP000219453"/>
    </source>
</evidence>
<dbReference type="OrthoDB" id="87732at2157"/>
<dbReference type="SUPFAM" id="SSF52540">
    <property type="entry name" value="P-loop containing nucleoside triphosphate hydrolases"/>
    <property type="match status" value="1"/>
</dbReference>
<evidence type="ECO:0000256" key="4">
    <source>
        <dbReference type="ARBA" id="ARBA00022840"/>
    </source>
</evidence>
<proteinExistence type="inferred from homology"/>
<dbReference type="InterPro" id="IPR003439">
    <property type="entry name" value="ABC_transporter-like_ATP-bd"/>
</dbReference>
<comment type="similarity">
    <text evidence="1">Belongs to the ABC transporter superfamily.</text>
</comment>
<dbReference type="Proteomes" id="UP000219453">
    <property type="component" value="Unassembled WGS sequence"/>
</dbReference>
<dbReference type="GO" id="GO:0005524">
    <property type="term" value="F:ATP binding"/>
    <property type="evidence" value="ECO:0007669"/>
    <property type="project" value="UniProtKB-KW"/>
</dbReference>
<dbReference type="PROSITE" id="PS50893">
    <property type="entry name" value="ABC_TRANSPORTER_2"/>
    <property type="match status" value="1"/>
</dbReference>
<keyword evidence="8" id="KW-1185">Reference proteome</keyword>
<gene>
    <name evidence="7" type="ORF">SAMN06269185_1432</name>
</gene>
<dbReference type="Pfam" id="PF00005">
    <property type="entry name" value="ABC_tran"/>
    <property type="match status" value="1"/>
</dbReference>
<evidence type="ECO:0000313" key="7">
    <source>
        <dbReference type="EMBL" id="SNZ11930.1"/>
    </source>
</evidence>
<dbReference type="PANTHER" id="PTHR43335">
    <property type="entry name" value="ABC TRANSPORTER, ATP-BINDING PROTEIN"/>
    <property type="match status" value="1"/>
</dbReference>
<dbReference type="PANTHER" id="PTHR43335:SF4">
    <property type="entry name" value="ABC TRANSPORTER, ATP-BINDING PROTEIN"/>
    <property type="match status" value="1"/>
</dbReference>
<dbReference type="InterPro" id="IPR027417">
    <property type="entry name" value="P-loop_NTPase"/>
</dbReference>
<dbReference type="SMART" id="SM00382">
    <property type="entry name" value="AAA"/>
    <property type="match status" value="1"/>
</dbReference>
<feature type="domain" description="ABC transporter" evidence="6">
    <location>
        <begin position="6"/>
        <end position="235"/>
    </location>
</feature>
<evidence type="ECO:0000256" key="3">
    <source>
        <dbReference type="ARBA" id="ARBA00022741"/>
    </source>
</evidence>
<dbReference type="Gene3D" id="3.40.50.300">
    <property type="entry name" value="P-loop containing nucleotide triphosphate hydrolases"/>
    <property type="match status" value="1"/>
</dbReference>
<evidence type="ECO:0000256" key="5">
    <source>
        <dbReference type="SAM" id="MobiDB-lite"/>
    </source>
</evidence>
<organism evidence="7 8">
    <name type="scientific">Natronoarchaeum philippinense</name>
    <dbReference type="NCBI Taxonomy" id="558529"/>
    <lineage>
        <taxon>Archaea</taxon>
        <taxon>Methanobacteriati</taxon>
        <taxon>Methanobacteriota</taxon>
        <taxon>Stenosarchaea group</taxon>
        <taxon>Halobacteria</taxon>
        <taxon>Halobacteriales</taxon>
        <taxon>Natronoarchaeaceae</taxon>
    </lineage>
</organism>
<protein>
    <submittedName>
        <fullName evidence="7">ABC-2 type transport system ATP-binding protein</fullName>
    </submittedName>
</protein>
<reference evidence="7 8" key="1">
    <citation type="submission" date="2017-09" db="EMBL/GenBank/DDBJ databases">
        <authorList>
            <person name="Ehlers B."/>
            <person name="Leendertz F.H."/>
        </authorList>
    </citation>
    <scope>NUCLEOTIDE SEQUENCE [LARGE SCALE GENOMIC DNA]</scope>
    <source>
        <strain evidence="7 8">DSM 27208</strain>
    </source>
</reference>
<accession>A0A285NQZ4</accession>
<evidence type="ECO:0000256" key="1">
    <source>
        <dbReference type="ARBA" id="ARBA00005417"/>
    </source>
</evidence>
<name>A0A285NQZ4_NATPI</name>
<evidence type="ECO:0000256" key="2">
    <source>
        <dbReference type="ARBA" id="ARBA00022448"/>
    </source>
</evidence>
<evidence type="ECO:0000259" key="6">
    <source>
        <dbReference type="PROSITE" id="PS50893"/>
    </source>
</evidence>